<evidence type="ECO:0000313" key="3">
    <source>
        <dbReference type="Proteomes" id="UP000054166"/>
    </source>
</evidence>
<reference evidence="2 3" key="1">
    <citation type="submission" date="2014-04" db="EMBL/GenBank/DDBJ databases">
        <authorList>
            <consortium name="DOE Joint Genome Institute"/>
            <person name="Kuo A."/>
            <person name="Tarkka M."/>
            <person name="Buscot F."/>
            <person name="Kohler A."/>
            <person name="Nagy L.G."/>
            <person name="Floudas D."/>
            <person name="Copeland A."/>
            <person name="Barry K.W."/>
            <person name="Cichocki N."/>
            <person name="Veneault-Fourrey C."/>
            <person name="LaButti K."/>
            <person name="Lindquist E.A."/>
            <person name="Lipzen A."/>
            <person name="Lundell T."/>
            <person name="Morin E."/>
            <person name="Murat C."/>
            <person name="Sun H."/>
            <person name="Tunlid A."/>
            <person name="Henrissat B."/>
            <person name="Grigoriev I.V."/>
            <person name="Hibbett D.S."/>
            <person name="Martin F."/>
            <person name="Nordberg H.P."/>
            <person name="Cantor M.N."/>
            <person name="Hua S.X."/>
        </authorList>
    </citation>
    <scope>NUCLEOTIDE SEQUENCE [LARGE SCALE GENOMIC DNA]</scope>
    <source>
        <strain evidence="2 3">F 1598</strain>
    </source>
</reference>
<feature type="compositionally biased region" description="Polar residues" evidence="1">
    <location>
        <begin position="105"/>
        <end position="120"/>
    </location>
</feature>
<accession>A0A0C3BN13</accession>
<dbReference type="STRING" id="765440.A0A0C3BN13"/>
<name>A0A0C3BN13_PILCF</name>
<evidence type="ECO:0000313" key="2">
    <source>
        <dbReference type="EMBL" id="KIM87873.1"/>
    </source>
</evidence>
<reference evidence="3" key="2">
    <citation type="submission" date="2015-01" db="EMBL/GenBank/DDBJ databases">
        <title>Evolutionary Origins and Diversification of the Mycorrhizal Mutualists.</title>
        <authorList>
            <consortium name="DOE Joint Genome Institute"/>
            <consortium name="Mycorrhizal Genomics Consortium"/>
            <person name="Kohler A."/>
            <person name="Kuo A."/>
            <person name="Nagy L.G."/>
            <person name="Floudas D."/>
            <person name="Copeland A."/>
            <person name="Barry K.W."/>
            <person name="Cichocki N."/>
            <person name="Veneault-Fourrey C."/>
            <person name="LaButti K."/>
            <person name="Lindquist E.A."/>
            <person name="Lipzen A."/>
            <person name="Lundell T."/>
            <person name="Morin E."/>
            <person name="Murat C."/>
            <person name="Riley R."/>
            <person name="Ohm R."/>
            <person name="Sun H."/>
            <person name="Tunlid A."/>
            <person name="Henrissat B."/>
            <person name="Grigoriev I.V."/>
            <person name="Hibbett D.S."/>
            <person name="Martin F."/>
        </authorList>
    </citation>
    <scope>NUCLEOTIDE SEQUENCE [LARGE SCALE GENOMIC DNA]</scope>
    <source>
        <strain evidence="3">F 1598</strain>
    </source>
</reference>
<dbReference type="Pfam" id="PF18759">
    <property type="entry name" value="Plavaka"/>
    <property type="match status" value="1"/>
</dbReference>
<dbReference type="EMBL" id="KN832978">
    <property type="protein sequence ID" value="KIM87873.1"/>
    <property type="molecule type" value="Genomic_DNA"/>
</dbReference>
<feature type="compositionally biased region" description="Basic and acidic residues" evidence="1">
    <location>
        <begin position="706"/>
        <end position="715"/>
    </location>
</feature>
<keyword evidence="3" id="KW-1185">Reference proteome</keyword>
<sequence length="1144" mass="132139">MDQTKGNTCLCGRAFSHTSALSNHIRSCQKTKKRLSGALDKAREVWSGRKRRRLGLDHEEPSTINQPSLSGLRRPWTQRNRRLPRQFRDELPQSPQPLPPPNIVQAITSSQPEDTSSTPVESVRTRLKHFFTTQYNGFRLARRFYTKGLPTYDPEANMTLQDLSNIDPPTHTSNPSKVFYPYPNHSSFALGDWFWNGRVQKSRSSFRQLINIICDADFRIEEGEWLDEDTGWIQTPVTISVPYQLRRGVPSTPHAGPRNFVVEDFFHKSLVSVVQEKISHLKDTHLFHQEPYELLWQPSNSGQEPIRVQGELYNSPAFMDAYRELQDSPGEPGCDLPRVIVALMFWSDATRLTSLGNTKPWPLYLFFGNDSKYLRCRPSCNLCEHVAYFQTLPASFKEFAASQTAGGKAPSSAFMTHCLREIFTYSADYLEKILMAGIKNRGYCPCPRCLIPLNRVHNLGMVRDMTQRRTMARMDDIQRRNRVAAARRLIYEKNIQVDSIAVKRLLDEMSLVPNVNAFLHRLSPLGFSLFSRVLPDLMHEFELGVWKALFIHLLRILESLDAGLLIELDRRYREIPSFGRDTIRRFAANCSELKGMAAHNFENLLQCAIPVFDGLLPEPHNHGILELLFDMAHWHALAKLHMHNDLTLQVMDSVTKSLGHLLHAFKDKMCAAFTTKELRREYDARMRRRTKKAPTHRLQSSTPTDKAAHVSVDTHKGRRPKTFRLNTYNAHSLGDYPRIIREYGTTDSFSTEPGELEHWSPKARYTRTSRKGFLKQLTQIERRQARIRRIRAQFQKDGRLLNEQVDVRPEIHHIIGKTQNYPENITLFLQKNAGDPAIKDFVPKLKDHILPHIEEMIREEVASNPDLANVSHGQAPLSSHKEFSGLQERDSIHFQNDRMYRHHLARFNYTTYDVRRAQDVINPTTSHRDIMLLANTTDADSEHPFLYARVLGIYHVNVIYTGENMLDYRPRRVDFLWVRWFEYGGKSIMWEDQNLDPVRFPPMASEGAFDFVNPMDVLRSCHILPSFRRGRVHFDGIGLSRCAGDAQDWRGYFLNRFVDRDMVMRYHPGLADQTAAMTEAEDDLVPNIEDFPSNDESDSDDSEFLFGDQEDDAIDADDNFEDEDEVCAKSDDEEFLAMNEMYGF</sequence>
<dbReference type="Proteomes" id="UP000054166">
    <property type="component" value="Unassembled WGS sequence"/>
</dbReference>
<evidence type="ECO:0000256" key="1">
    <source>
        <dbReference type="SAM" id="MobiDB-lite"/>
    </source>
</evidence>
<dbReference type="InParanoid" id="A0A0C3BN13"/>
<proteinExistence type="predicted"/>
<organism evidence="2 3">
    <name type="scientific">Piloderma croceum (strain F 1598)</name>
    <dbReference type="NCBI Taxonomy" id="765440"/>
    <lineage>
        <taxon>Eukaryota</taxon>
        <taxon>Fungi</taxon>
        <taxon>Dikarya</taxon>
        <taxon>Basidiomycota</taxon>
        <taxon>Agaricomycotina</taxon>
        <taxon>Agaricomycetes</taxon>
        <taxon>Agaricomycetidae</taxon>
        <taxon>Atheliales</taxon>
        <taxon>Atheliaceae</taxon>
        <taxon>Piloderma</taxon>
    </lineage>
</organism>
<dbReference type="InterPro" id="IPR041078">
    <property type="entry name" value="Plavaka"/>
</dbReference>
<gene>
    <name evidence="2" type="ORF">PILCRDRAFT_95653</name>
</gene>
<feature type="region of interest" description="Disordered" evidence="1">
    <location>
        <begin position="1088"/>
        <end position="1108"/>
    </location>
</feature>
<protein>
    <submittedName>
        <fullName evidence="2">Uncharacterized protein</fullName>
    </submittedName>
</protein>
<feature type="region of interest" description="Disordered" evidence="1">
    <location>
        <begin position="686"/>
        <end position="715"/>
    </location>
</feature>
<dbReference type="HOGENOM" id="CLU_002498_0_0_1"/>
<feature type="compositionally biased region" description="Basic residues" evidence="1">
    <location>
        <begin position="686"/>
        <end position="695"/>
    </location>
</feature>
<feature type="compositionally biased region" description="Acidic residues" evidence="1">
    <location>
        <begin position="1092"/>
        <end position="1108"/>
    </location>
</feature>
<dbReference type="AlphaFoldDB" id="A0A0C3BN13"/>
<feature type="region of interest" description="Disordered" evidence="1">
    <location>
        <begin position="53"/>
        <end position="121"/>
    </location>
</feature>